<evidence type="ECO:0000313" key="2">
    <source>
        <dbReference type="EMBL" id="KAF9060908.1"/>
    </source>
</evidence>
<dbReference type="Proteomes" id="UP000772434">
    <property type="component" value="Unassembled WGS sequence"/>
</dbReference>
<proteinExistence type="predicted"/>
<organism evidence="2 3">
    <name type="scientific">Rhodocollybia butyracea</name>
    <dbReference type="NCBI Taxonomy" id="206335"/>
    <lineage>
        <taxon>Eukaryota</taxon>
        <taxon>Fungi</taxon>
        <taxon>Dikarya</taxon>
        <taxon>Basidiomycota</taxon>
        <taxon>Agaricomycotina</taxon>
        <taxon>Agaricomycetes</taxon>
        <taxon>Agaricomycetidae</taxon>
        <taxon>Agaricales</taxon>
        <taxon>Marasmiineae</taxon>
        <taxon>Omphalotaceae</taxon>
        <taxon>Rhodocollybia</taxon>
    </lineage>
</organism>
<comment type="caution">
    <text evidence="2">The sequence shown here is derived from an EMBL/GenBank/DDBJ whole genome shotgun (WGS) entry which is preliminary data.</text>
</comment>
<feature type="compositionally biased region" description="Low complexity" evidence="1">
    <location>
        <begin position="213"/>
        <end position="229"/>
    </location>
</feature>
<feature type="region of interest" description="Disordered" evidence="1">
    <location>
        <begin position="213"/>
        <end position="321"/>
    </location>
</feature>
<feature type="compositionally biased region" description="Pro residues" evidence="1">
    <location>
        <begin position="281"/>
        <end position="291"/>
    </location>
</feature>
<gene>
    <name evidence="2" type="ORF">BDP27DRAFT_1370132</name>
</gene>
<evidence type="ECO:0000313" key="3">
    <source>
        <dbReference type="Proteomes" id="UP000772434"/>
    </source>
</evidence>
<feature type="compositionally biased region" description="Polar residues" evidence="1">
    <location>
        <begin position="263"/>
        <end position="275"/>
    </location>
</feature>
<feature type="region of interest" description="Disordered" evidence="1">
    <location>
        <begin position="376"/>
        <end position="414"/>
    </location>
</feature>
<accession>A0A9P5PBP3</accession>
<feature type="compositionally biased region" description="Basic residues" evidence="1">
    <location>
        <begin position="307"/>
        <end position="321"/>
    </location>
</feature>
<name>A0A9P5PBP3_9AGAR</name>
<feature type="compositionally biased region" description="Low complexity" evidence="1">
    <location>
        <begin position="297"/>
        <end position="306"/>
    </location>
</feature>
<dbReference type="AlphaFoldDB" id="A0A9P5PBP3"/>
<keyword evidence="3" id="KW-1185">Reference proteome</keyword>
<protein>
    <submittedName>
        <fullName evidence="2">Uncharacterized protein</fullName>
    </submittedName>
</protein>
<evidence type="ECO:0000256" key="1">
    <source>
        <dbReference type="SAM" id="MobiDB-lite"/>
    </source>
</evidence>
<reference evidence="2" key="1">
    <citation type="submission" date="2020-11" db="EMBL/GenBank/DDBJ databases">
        <authorList>
            <consortium name="DOE Joint Genome Institute"/>
            <person name="Ahrendt S."/>
            <person name="Riley R."/>
            <person name="Andreopoulos W."/>
            <person name="Labutti K."/>
            <person name="Pangilinan J."/>
            <person name="Ruiz-Duenas F.J."/>
            <person name="Barrasa J.M."/>
            <person name="Sanchez-Garcia M."/>
            <person name="Camarero S."/>
            <person name="Miyauchi S."/>
            <person name="Serrano A."/>
            <person name="Linde D."/>
            <person name="Babiker R."/>
            <person name="Drula E."/>
            <person name="Ayuso-Fernandez I."/>
            <person name="Pacheco R."/>
            <person name="Padilla G."/>
            <person name="Ferreira P."/>
            <person name="Barriuso J."/>
            <person name="Kellner H."/>
            <person name="Castanera R."/>
            <person name="Alfaro M."/>
            <person name="Ramirez L."/>
            <person name="Pisabarro A.G."/>
            <person name="Kuo A."/>
            <person name="Tritt A."/>
            <person name="Lipzen A."/>
            <person name="He G."/>
            <person name="Yan M."/>
            <person name="Ng V."/>
            <person name="Cullen D."/>
            <person name="Martin F."/>
            <person name="Rosso M.-N."/>
            <person name="Henrissat B."/>
            <person name="Hibbett D."/>
            <person name="Martinez A.T."/>
            <person name="Grigoriev I.V."/>
        </authorList>
    </citation>
    <scope>NUCLEOTIDE SEQUENCE</scope>
    <source>
        <strain evidence="2">AH 40177</strain>
    </source>
</reference>
<dbReference type="EMBL" id="JADNRY010000222">
    <property type="protein sequence ID" value="KAF9060908.1"/>
    <property type="molecule type" value="Genomic_DNA"/>
</dbReference>
<sequence length="573" mass="62348">MSPARRHPSKYPHKVIVKFSKIVNQESSAQILDDFQLSKPSFFTLKGITFSDKPPDSHFPACLLWAAFLALQCGFAPLLTSMDNPDGSFDFLAHVGLLDGLFDKLEANLPRITLVFMALVSGKGGKPAAWYLDEDIVGQVLAASTKWAYTPWTLLCLPYNVGTRKTEWLVAAGEDALRRAALPPQPVICSVTQDRSLRDATLQDKLASLFNVPVPSSSKRTRSPSPSGSIIPEDSLSLVKDSPPAPLSKRACMEPSTKPMSLKASSSMSRTTRSGHASFIPRPPMPPPQPAPKAKSKASAKAAAKPKASKAKAKPKGKSKAKAKVVAIPLFELKDEPDEDLLVALLARQPRKIPTWFSTKSAKVLGVDIATPGSELMVQDTPDNANDGKWEDEGVGSGGEEWEDSHQGEGSPQPLVSAATQTLEGVYPPQLKMTAKRTGGRPLCCCDKTPTREALMITRNDIPKHKLLDSLFRKLMSFSPDKLTASLDSEKYQTLVLDFQQNRTSKPFLPYGKSSPLGPLSCTYKHPFKVDPSWGLTPELCRLDKIPLINAGSNSYTASNLIHVNRPSNIALF</sequence>